<comment type="subcellular location">
    <subcellularLocation>
        <location evidence="1">Cell outer membrane</location>
    </subcellularLocation>
</comment>
<evidence type="ECO:0000256" key="6">
    <source>
        <dbReference type="SAM" id="SignalP"/>
    </source>
</evidence>
<comment type="similarity">
    <text evidence="2">Belongs to the SusD family.</text>
</comment>
<keyword evidence="4" id="KW-0472">Membrane</keyword>
<dbReference type="CDD" id="cd08977">
    <property type="entry name" value="SusD"/>
    <property type="match status" value="1"/>
</dbReference>
<proteinExistence type="inferred from homology"/>
<sequence length="507" mass="56752">MKKIQTIYTLIAVSSLMTMMACNKILDITPVENNTSNKFYANEIDVKQATLGMYARLGRNGTNTDFATDYFWLASENRSDLLYIAGETSAQNDQLDLRKYLTTPTSGTVSAIFARLYQLIKEANNLLHYTPEDQYGRYRAEAKFLRAYAYSELVRSFGPVALITKPIENEEAVALPRTPAAEIYTQIIADLQDAAANLEKVYTGADAGRVGSLAANALLGQVYMTMAGYPLNDASAYAKAETVLGSIITDVKNRFAPVYANLFTLANENKYDLFSIQFASNGPNIGSSLAAFCTSSASSGTPFPEWMYATYSLQGQDMRVDSFLVNDMKAKKDLRFAASIDTGYWNALSTVTTRTFVLKNIVTKFLEKDNTNTNIKAWNDQPRNFPILRDADVYLLYAEALIKNGKAGDAKQYVDAIRTRAGQPVLAGAPTLDDIKRERKYEFIGEGRRYFDLVRWGETEAVNTLKTFAQYYHSKLNGQLPAKKDLLLPIPQNEMKTRTNWEQNLDY</sequence>
<dbReference type="SUPFAM" id="SSF48452">
    <property type="entry name" value="TPR-like"/>
    <property type="match status" value="1"/>
</dbReference>
<dbReference type="InterPro" id="IPR011990">
    <property type="entry name" value="TPR-like_helical_dom_sf"/>
</dbReference>
<dbReference type="RefSeq" id="WP_081203743.1">
    <property type="nucleotide sequence ID" value="NZ_FOCZ01000007.1"/>
</dbReference>
<dbReference type="Gene3D" id="1.25.40.390">
    <property type="match status" value="1"/>
</dbReference>
<evidence type="ECO:0000256" key="1">
    <source>
        <dbReference type="ARBA" id="ARBA00004442"/>
    </source>
</evidence>
<dbReference type="AlphaFoldDB" id="A0A1V9E3Q8"/>
<reference evidence="10" key="1">
    <citation type="submission" date="2016-04" db="EMBL/GenBank/DDBJ databases">
        <authorList>
            <person name="Chen L."/>
            <person name="Zhuang W."/>
            <person name="Wang G."/>
        </authorList>
    </citation>
    <scope>NUCLEOTIDE SEQUENCE [LARGE SCALE GENOMIC DNA]</scope>
    <source>
        <strain evidence="10">17621</strain>
    </source>
</reference>
<evidence type="ECO:0000256" key="2">
    <source>
        <dbReference type="ARBA" id="ARBA00006275"/>
    </source>
</evidence>
<dbReference type="Pfam" id="PF14322">
    <property type="entry name" value="SusD-like_3"/>
    <property type="match status" value="1"/>
</dbReference>
<comment type="caution">
    <text evidence="9">The sequence shown here is derived from an EMBL/GenBank/DDBJ whole genome shotgun (WGS) entry which is preliminary data.</text>
</comment>
<evidence type="ECO:0000259" key="8">
    <source>
        <dbReference type="Pfam" id="PF14322"/>
    </source>
</evidence>
<dbReference type="OrthoDB" id="993981at2"/>
<evidence type="ECO:0000256" key="4">
    <source>
        <dbReference type="ARBA" id="ARBA00023136"/>
    </source>
</evidence>
<dbReference type="PROSITE" id="PS51257">
    <property type="entry name" value="PROKAR_LIPOPROTEIN"/>
    <property type="match status" value="1"/>
</dbReference>
<keyword evidence="5" id="KW-0998">Cell outer membrane</keyword>
<dbReference type="STRING" id="354355.SAMN05660816_04215"/>
<feature type="signal peptide" evidence="6">
    <location>
        <begin position="1"/>
        <end position="21"/>
    </location>
</feature>
<dbReference type="InterPro" id="IPR033985">
    <property type="entry name" value="SusD-like_N"/>
</dbReference>
<evidence type="ECO:0000256" key="5">
    <source>
        <dbReference type="ARBA" id="ARBA00023237"/>
    </source>
</evidence>
<accession>A0A1V9E3Q8</accession>
<feature type="domain" description="RagB/SusD" evidence="7">
    <location>
        <begin position="306"/>
        <end position="507"/>
    </location>
</feature>
<dbReference type="Proteomes" id="UP000192610">
    <property type="component" value="Unassembled WGS sequence"/>
</dbReference>
<name>A0A1V9E3Q8_9BACT</name>
<dbReference type="Pfam" id="PF07980">
    <property type="entry name" value="SusD_RagB"/>
    <property type="match status" value="1"/>
</dbReference>
<evidence type="ECO:0000259" key="7">
    <source>
        <dbReference type="Pfam" id="PF07980"/>
    </source>
</evidence>
<feature type="domain" description="SusD-like N-terminal" evidence="8">
    <location>
        <begin position="44"/>
        <end position="224"/>
    </location>
</feature>
<protein>
    <submittedName>
        <fullName evidence="9">Carbohydrate-binding protein SusD</fullName>
    </submittedName>
</protein>
<keyword evidence="3 6" id="KW-0732">Signal</keyword>
<evidence type="ECO:0000256" key="3">
    <source>
        <dbReference type="ARBA" id="ARBA00022729"/>
    </source>
</evidence>
<evidence type="ECO:0000313" key="10">
    <source>
        <dbReference type="Proteomes" id="UP000192610"/>
    </source>
</evidence>
<evidence type="ECO:0000313" key="9">
    <source>
        <dbReference type="EMBL" id="OQP40767.1"/>
    </source>
</evidence>
<dbReference type="EMBL" id="LVXG01000067">
    <property type="protein sequence ID" value="OQP40767.1"/>
    <property type="molecule type" value="Genomic_DNA"/>
</dbReference>
<feature type="chain" id="PRO_5010703112" evidence="6">
    <location>
        <begin position="22"/>
        <end position="507"/>
    </location>
</feature>
<gene>
    <name evidence="9" type="ORF">A4H97_14200</name>
</gene>
<organism evidence="9 10">
    <name type="scientific">Niastella yeongjuensis</name>
    <dbReference type="NCBI Taxonomy" id="354355"/>
    <lineage>
        <taxon>Bacteria</taxon>
        <taxon>Pseudomonadati</taxon>
        <taxon>Bacteroidota</taxon>
        <taxon>Chitinophagia</taxon>
        <taxon>Chitinophagales</taxon>
        <taxon>Chitinophagaceae</taxon>
        <taxon>Niastella</taxon>
    </lineage>
</organism>
<keyword evidence="10" id="KW-1185">Reference proteome</keyword>
<dbReference type="InterPro" id="IPR012944">
    <property type="entry name" value="SusD_RagB_dom"/>
</dbReference>
<dbReference type="GO" id="GO:0009279">
    <property type="term" value="C:cell outer membrane"/>
    <property type="evidence" value="ECO:0007669"/>
    <property type="project" value="UniProtKB-SubCell"/>
</dbReference>